<dbReference type="KEGG" id="nfn:NFRAN_3144"/>
<dbReference type="GeneID" id="39422236"/>
<accession>A0A484IHH2</accession>
<evidence type="ECO:0000313" key="5">
    <source>
        <dbReference type="EMBL" id="VFJ15462.1"/>
    </source>
</evidence>
<evidence type="ECO:0000256" key="1">
    <source>
        <dbReference type="ARBA" id="ARBA00009106"/>
    </source>
</evidence>
<protein>
    <submittedName>
        <fullName evidence="5">30S ribosomal protein S25e</fullName>
    </submittedName>
</protein>
<dbReference type="Pfam" id="PF03297">
    <property type="entry name" value="Ribosomal_S25"/>
    <property type="match status" value="1"/>
</dbReference>
<reference evidence="5 6" key="1">
    <citation type="submission" date="2019-02" db="EMBL/GenBank/DDBJ databases">
        <authorList>
            <person name="Lehtovirta-Morley E L."/>
        </authorList>
    </citation>
    <scope>NUCLEOTIDE SEQUENCE [LARGE SCALE GENOMIC DNA]</scope>
    <source>
        <strain evidence="5">NFRAN1</strain>
    </source>
</reference>
<proteinExistence type="inferred from homology"/>
<evidence type="ECO:0000313" key="6">
    <source>
        <dbReference type="Proteomes" id="UP000294299"/>
    </source>
</evidence>
<organism evidence="5 6">
    <name type="scientific">Candidatus Nitrosocosmicus franklandianus</name>
    <dbReference type="NCBI Taxonomy" id="1798806"/>
    <lineage>
        <taxon>Archaea</taxon>
        <taxon>Nitrososphaerota</taxon>
        <taxon>Nitrososphaeria</taxon>
        <taxon>Nitrososphaerales</taxon>
        <taxon>Nitrososphaeraceae</taxon>
        <taxon>Candidatus Nitrosocosmicus</taxon>
    </lineage>
</organism>
<dbReference type="InterPro" id="IPR004977">
    <property type="entry name" value="Ribosomal_eS25"/>
</dbReference>
<dbReference type="SUPFAM" id="SSF46785">
    <property type="entry name" value="Winged helix' DNA-binding domain"/>
    <property type="match status" value="1"/>
</dbReference>
<dbReference type="GO" id="GO:0005840">
    <property type="term" value="C:ribosome"/>
    <property type="evidence" value="ECO:0007669"/>
    <property type="project" value="UniProtKB-KW"/>
</dbReference>
<feature type="region of interest" description="Disordered" evidence="4">
    <location>
        <begin position="1"/>
        <end position="38"/>
    </location>
</feature>
<dbReference type="RefSeq" id="WP_134485430.1">
    <property type="nucleotide sequence ID" value="NZ_LR216287.1"/>
</dbReference>
<evidence type="ECO:0000256" key="2">
    <source>
        <dbReference type="ARBA" id="ARBA00022980"/>
    </source>
</evidence>
<dbReference type="OrthoDB" id="12000at2157"/>
<dbReference type="EMBL" id="LR216287">
    <property type="protein sequence ID" value="VFJ15462.1"/>
    <property type="molecule type" value="Genomic_DNA"/>
</dbReference>
<dbReference type="AlphaFoldDB" id="A0A484IHH2"/>
<feature type="compositionally biased region" description="Basic and acidic residues" evidence="4">
    <location>
        <begin position="17"/>
        <end position="29"/>
    </location>
</feature>
<keyword evidence="2 5" id="KW-0689">Ribosomal protein</keyword>
<comment type="similarity">
    <text evidence="1">Belongs to the eukaryotic ribosomal protein eS25 family.</text>
</comment>
<dbReference type="InterPro" id="IPR036390">
    <property type="entry name" value="WH_DNA-bd_sf"/>
</dbReference>
<dbReference type="Gene3D" id="3.30.63.20">
    <property type="match status" value="1"/>
</dbReference>
<gene>
    <name evidence="5" type="ORF">NFRAN_3144</name>
</gene>
<name>A0A484IHH2_9ARCH</name>
<sequence>MGGNKKKPSQSNASKSQENKGNKKEETKKIPKTQQKQRLSVLIEDAQGLKTLDSMKAITVQSLARSLGVKISVANNYLRNLENKNIVKMVGGYSGHRIYQKIK</sequence>
<keyword evidence="3" id="KW-0687">Ribonucleoprotein</keyword>
<dbReference type="Proteomes" id="UP000294299">
    <property type="component" value="Chromosome NFRAN"/>
</dbReference>
<evidence type="ECO:0000256" key="4">
    <source>
        <dbReference type="SAM" id="MobiDB-lite"/>
    </source>
</evidence>
<keyword evidence="6" id="KW-1185">Reference proteome</keyword>
<evidence type="ECO:0000256" key="3">
    <source>
        <dbReference type="ARBA" id="ARBA00023274"/>
    </source>
</evidence>
<dbReference type="GO" id="GO:1990904">
    <property type="term" value="C:ribonucleoprotein complex"/>
    <property type="evidence" value="ECO:0007669"/>
    <property type="project" value="UniProtKB-KW"/>
</dbReference>